<evidence type="ECO:0000313" key="13">
    <source>
        <dbReference type="Proteomes" id="UP001221302"/>
    </source>
</evidence>
<evidence type="ECO:0000259" key="11">
    <source>
        <dbReference type="Pfam" id="PF14905"/>
    </source>
</evidence>
<dbReference type="Gene3D" id="2.60.40.1120">
    <property type="entry name" value="Carboxypeptidase-like, regulatory domain"/>
    <property type="match status" value="1"/>
</dbReference>
<evidence type="ECO:0000256" key="2">
    <source>
        <dbReference type="ARBA" id="ARBA00022448"/>
    </source>
</evidence>
<reference evidence="12" key="1">
    <citation type="submission" date="2023-03" db="EMBL/GenBank/DDBJ databases">
        <title>Stygiobacter electus gen. nov., sp. nov., facultatively anaerobic thermotolerant bacterium of the class Ignavibacteria from a well of Yessentuki mineral water deposit.</title>
        <authorList>
            <person name="Podosokorskaya O.A."/>
            <person name="Elcheninov A.G."/>
            <person name="Petrova N.F."/>
            <person name="Zavarzina D.G."/>
            <person name="Kublanov I.V."/>
            <person name="Merkel A.Y."/>
        </authorList>
    </citation>
    <scope>NUCLEOTIDE SEQUENCE</scope>
    <source>
        <strain evidence="12">09-Me</strain>
    </source>
</reference>
<organism evidence="12 13">
    <name type="scientific">Stygiobacter electus</name>
    <dbReference type="NCBI Taxonomy" id="3032292"/>
    <lineage>
        <taxon>Bacteria</taxon>
        <taxon>Pseudomonadati</taxon>
        <taxon>Ignavibacteriota</taxon>
        <taxon>Ignavibacteria</taxon>
        <taxon>Ignavibacteriales</taxon>
        <taxon>Melioribacteraceae</taxon>
        <taxon>Stygiobacter</taxon>
    </lineage>
</organism>
<dbReference type="Pfam" id="PF07715">
    <property type="entry name" value="Plug"/>
    <property type="match status" value="1"/>
</dbReference>
<dbReference type="Pfam" id="PF14905">
    <property type="entry name" value="OMP_b-brl_3"/>
    <property type="match status" value="1"/>
</dbReference>
<evidence type="ECO:0000256" key="6">
    <source>
        <dbReference type="ARBA" id="ARBA00023136"/>
    </source>
</evidence>
<dbReference type="AlphaFoldDB" id="A0AAE3NZ86"/>
<dbReference type="InterPro" id="IPR037066">
    <property type="entry name" value="Plug_dom_sf"/>
</dbReference>
<evidence type="ECO:0000259" key="10">
    <source>
        <dbReference type="Pfam" id="PF07715"/>
    </source>
</evidence>
<dbReference type="InterPro" id="IPR012910">
    <property type="entry name" value="Plug_dom"/>
</dbReference>
<dbReference type="Gene3D" id="2.40.170.20">
    <property type="entry name" value="TonB-dependent receptor, beta-barrel domain"/>
    <property type="match status" value="1"/>
</dbReference>
<keyword evidence="3 8" id="KW-1134">Transmembrane beta strand</keyword>
<dbReference type="RefSeq" id="WP_321534604.1">
    <property type="nucleotide sequence ID" value="NZ_JARGDL010000002.1"/>
</dbReference>
<dbReference type="InterPro" id="IPR023997">
    <property type="entry name" value="TonB-dep_OMP_SusC/RagA_CS"/>
</dbReference>
<protein>
    <submittedName>
        <fullName evidence="12">TonB-dependent receptor</fullName>
    </submittedName>
</protein>
<dbReference type="PANTHER" id="PTHR30069:SF29">
    <property type="entry name" value="HEMOGLOBIN AND HEMOGLOBIN-HAPTOGLOBIN-BINDING PROTEIN 1-RELATED"/>
    <property type="match status" value="1"/>
</dbReference>
<evidence type="ECO:0000256" key="8">
    <source>
        <dbReference type="PROSITE-ProRule" id="PRU01360"/>
    </source>
</evidence>
<evidence type="ECO:0000313" key="12">
    <source>
        <dbReference type="EMBL" id="MDF1610837.1"/>
    </source>
</evidence>
<dbReference type="SUPFAM" id="SSF49464">
    <property type="entry name" value="Carboxypeptidase regulatory domain-like"/>
    <property type="match status" value="1"/>
</dbReference>
<dbReference type="PROSITE" id="PS52016">
    <property type="entry name" value="TONB_DEPENDENT_REC_3"/>
    <property type="match status" value="1"/>
</dbReference>
<feature type="signal peptide" evidence="9">
    <location>
        <begin position="1"/>
        <end position="20"/>
    </location>
</feature>
<keyword evidence="12" id="KW-0675">Receptor</keyword>
<dbReference type="PANTHER" id="PTHR30069">
    <property type="entry name" value="TONB-DEPENDENT OUTER MEMBRANE RECEPTOR"/>
    <property type="match status" value="1"/>
</dbReference>
<feature type="domain" description="TonB-dependent receptor plug" evidence="10">
    <location>
        <begin position="128"/>
        <end position="246"/>
    </location>
</feature>
<evidence type="ECO:0000256" key="3">
    <source>
        <dbReference type="ARBA" id="ARBA00022452"/>
    </source>
</evidence>
<dbReference type="InterPro" id="IPR041700">
    <property type="entry name" value="OMP_b-brl_3"/>
</dbReference>
<evidence type="ECO:0000256" key="7">
    <source>
        <dbReference type="ARBA" id="ARBA00023237"/>
    </source>
</evidence>
<evidence type="ECO:0000256" key="1">
    <source>
        <dbReference type="ARBA" id="ARBA00004571"/>
    </source>
</evidence>
<keyword evidence="7 8" id="KW-0998">Cell outer membrane</keyword>
<dbReference type="NCBIfam" id="TIGR04057">
    <property type="entry name" value="SusC_RagA_signa"/>
    <property type="match status" value="1"/>
</dbReference>
<keyword evidence="13" id="KW-1185">Reference proteome</keyword>
<dbReference type="InterPro" id="IPR039426">
    <property type="entry name" value="TonB-dep_rcpt-like"/>
</dbReference>
<name>A0AAE3NZ86_9BACT</name>
<keyword evidence="5 9" id="KW-0732">Signal</keyword>
<evidence type="ECO:0000256" key="9">
    <source>
        <dbReference type="SAM" id="SignalP"/>
    </source>
</evidence>
<comment type="caution">
    <text evidence="12">The sequence shown here is derived from an EMBL/GenBank/DDBJ whole genome shotgun (WGS) entry which is preliminary data.</text>
</comment>
<keyword evidence="6 8" id="KW-0472">Membrane</keyword>
<comment type="similarity">
    <text evidence="8">Belongs to the TonB-dependent receptor family.</text>
</comment>
<feature type="domain" description="Outer membrane protein beta-barrel" evidence="11">
    <location>
        <begin position="631"/>
        <end position="745"/>
    </location>
</feature>
<dbReference type="Proteomes" id="UP001221302">
    <property type="component" value="Unassembled WGS sequence"/>
</dbReference>
<accession>A0AAE3NZ86</accession>
<dbReference type="GO" id="GO:0015344">
    <property type="term" value="F:siderophore uptake transmembrane transporter activity"/>
    <property type="evidence" value="ECO:0007669"/>
    <property type="project" value="TreeGrafter"/>
</dbReference>
<dbReference type="InterPro" id="IPR008969">
    <property type="entry name" value="CarboxyPept-like_regulatory"/>
</dbReference>
<dbReference type="Gene3D" id="2.170.130.10">
    <property type="entry name" value="TonB-dependent receptor, plug domain"/>
    <property type="match status" value="1"/>
</dbReference>
<dbReference type="Pfam" id="PF13715">
    <property type="entry name" value="CarbopepD_reg_2"/>
    <property type="match status" value="1"/>
</dbReference>
<dbReference type="GO" id="GO:0009279">
    <property type="term" value="C:cell outer membrane"/>
    <property type="evidence" value="ECO:0007669"/>
    <property type="project" value="UniProtKB-SubCell"/>
</dbReference>
<comment type="subcellular location">
    <subcellularLocation>
        <location evidence="1 8">Cell outer membrane</location>
        <topology evidence="1 8">Multi-pass membrane protein</topology>
    </subcellularLocation>
</comment>
<proteinExistence type="inferred from homology"/>
<keyword evidence="4 8" id="KW-0812">Transmembrane</keyword>
<sequence length="973" mass="107235">MKKPLQTLLFLFLASGLVFGQGTFKVSGKVTDTNGEALIGASVVLKAFNTGAATDLDGKYSFEVPTNLAKGQRVELTASFVNYKKKSVMITLTGNNITQDFELEEDVFQSDEVVVTGIASKTSKSVAEVSVSRISAADLQMVNAYNSLSQLVAGKISGVQMQTSSGNVGSGWRFWVRGGGGLNGDGQPIIYLDGVRLDNTEVIGYGAGGQGNSILSNLNANDIDKIEILKGPAAASSYGANGSNGVVLITTKTGKMLAGMQQPVSIDYRFNYGYNEQLYKYTKDEYLSADDANRQFVKGPIREHYVSAAGGTSTLKYFASFENRYEHGIMPTNFGDRSTVRLNLTAFPSEKLTIKGSTNYVMNKLGRPSNDNIIYGFLGNTILRPASFGWVKEEDLIKIKDESKINQFIGSLTASYKPIQDLELNGTIGIDNSDYYQERFFPYGPNFGGLIQTGQKNIYDRKNKQFTYDFNAAYNYTIFDDINVRSTAGGQFFERTLSSTNVTGEKFNTDLITTLGAASTITSYGESFSNVKDGGIFTEHAFSYMDQYFLTLGIRRDYATSIGKNAPAITYPKASFAIRLDKYDFLPQEINLLKLRAAYGESGQLPGSTAGIPLLWSAETGGYGAGAVLNSIGNDAIQPERIKELEIGFDAELFKDISIEFTYFRQNALNSIVGKVNAPSTGRTITAQPYNVGAMENQGFETYIQYTPIRSANYNLQLGLIWNFQENKVTDLGGAQPLYFGFNSVETIQVGLPKYQFYTFKSVGAKYDANGKYIGSNVSTDRINVGSPVPKNTGSFTVNFKFLKDFTLYGFAEWGLNYKIYNYTKAFAARFGNVPEYNKYNYLLGLKEIAPNTAPKDLTQLTPGTDEYKAAAEKFASMDWRNPANYIEDADYLIIREVSLSYDFTSLLSDFELNTYVKNLAIGLSVRNLARITKYSGPDVEFNSQGARSDARAIDFITLQTPRTVNLWVRLGF</sequence>
<keyword evidence="2 8" id="KW-0813">Transport</keyword>
<dbReference type="InterPro" id="IPR036942">
    <property type="entry name" value="Beta-barrel_TonB_sf"/>
</dbReference>
<feature type="chain" id="PRO_5042194065" evidence="9">
    <location>
        <begin position="21"/>
        <end position="973"/>
    </location>
</feature>
<dbReference type="SUPFAM" id="SSF56935">
    <property type="entry name" value="Porins"/>
    <property type="match status" value="1"/>
</dbReference>
<dbReference type="EMBL" id="JARGDL010000002">
    <property type="protein sequence ID" value="MDF1610837.1"/>
    <property type="molecule type" value="Genomic_DNA"/>
</dbReference>
<dbReference type="GO" id="GO:0044718">
    <property type="term" value="P:siderophore transmembrane transport"/>
    <property type="evidence" value="ECO:0007669"/>
    <property type="project" value="TreeGrafter"/>
</dbReference>
<evidence type="ECO:0000256" key="4">
    <source>
        <dbReference type="ARBA" id="ARBA00022692"/>
    </source>
</evidence>
<evidence type="ECO:0000256" key="5">
    <source>
        <dbReference type="ARBA" id="ARBA00022729"/>
    </source>
</evidence>
<gene>
    <name evidence="12" type="ORF">P0M35_01620</name>
</gene>